<keyword evidence="3" id="KW-1185">Reference proteome</keyword>
<evidence type="ECO:0000256" key="1">
    <source>
        <dbReference type="SAM" id="SignalP"/>
    </source>
</evidence>
<name>A0A840TWL5_9BACT</name>
<sequence length="271" mass="30167">MKKLSTVLWLILIVACRPSSDAPVDPINSAQEQAEAFAAAQVPINAPELTPIPFKSVDLTLEVPSQPGTALNYRFQYDNQQKLQTISAQTAPIFQLETMGTTTVRQTLDQLTGEYTLNAEGLGTQVNGVLPGGVPFVRNYLYRNGYLVSSYGSGSQLTTRHFSPEGDLLAWKGEAHNGQFVNAIYTYTTFPNTIRQEVFRWEAAHFAFRGDFLGRYSTHLVEQAQFRVAGQATHTLNFSYTFDEQGRVETMSIARTEGSAQLPNALYRFSY</sequence>
<dbReference type="EMBL" id="JACHGF010000006">
    <property type="protein sequence ID" value="MBB5285653.1"/>
    <property type="molecule type" value="Genomic_DNA"/>
</dbReference>
<reference evidence="2 3" key="1">
    <citation type="submission" date="2020-08" db="EMBL/GenBank/DDBJ databases">
        <title>Genomic Encyclopedia of Type Strains, Phase IV (KMG-IV): sequencing the most valuable type-strain genomes for metagenomic binning, comparative biology and taxonomic classification.</title>
        <authorList>
            <person name="Goeker M."/>
        </authorList>
    </citation>
    <scope>NUCLEOTIDE SEQUENCE [LARGE SCALE GENOMIC DNA]</scope>
    <source>
        <strain evidence="2 3">DSM 105074</strain>
    </source>
</reference>
<organism evidence="2 3">
    <name type="scientific">Rhabdobacter roseus</name>
    <dbReference type="NCBI Taxonomy" id="1655419"/>
    <lineage>
        <taxon>Bacteria</taxon>
        <taxon>Pseudomonadati</taxon>
        <taxon>Bacteroidota</taxon>
        <taxon>Cytophagia</taxon>
        <taxon>Cytophagales</taxon>
        <taxon>Cytophagaceae</taxon>
        <taxon>Rhabdobacter</taxon>
    </lineage>
</organism>
<keyword evidence="1" id="KW-0732">Signal</keyword>
<dbReference type="RefSeq" id="WP_184176027.1">
    <property type="nucleotide sequence ID" value="NZ_JACHGF010000006.1"/>
</dbReference>
<protein>
    <recommendedName>
        <fullName evidence="4">YD repeat-containing protein</fullName>
    </recommendedName>
</protein>
<gene>
    <name evidence="2" type="ORF">HNQ92_003813</name>
</gene>
<dbReference type="AlphaFoldDB" id="A0A840TWL5"/>
<comment type="caution">
    <text evidence="2">The sequence shown here is derived from an EMBL/GenBank/DDBJ whole genome shotgun (WGS) entry which is preliminary data.</text>
</comment>
<evidence type="ECO:0008006" key="4">
    <source>
        <dbReference type="Google" id="ProtNLM"/>
    </source>
</evidence>
<dbReference type="Proteomes" id="UP000557307">
    <property type="component" value="Unassembled WGS sequence"/>
</dbReference>
<feature type="signal peptide" evidence="1">
    <location>
        <begin position="1"/>
        <end position="21"/>
    </location>
</feature>
<accession>A0A840TWL5</accession>
<evidence type="ECO:0000313" key="2">
    <source>
        <dbReference type="EMBL" id="MBB5285653.1"/>
    </source>
</evidence>
<dbReference type="PROSITE" id="PS51257">
    <property type="entry name" value="PROKAR_LIPOPROTEIN"/>
    <property type="match status" value="1"/>
</dbReference>
<proteinExistence type="predicted"/>
<evidence type="ECO:0000313" key="3">
    <source>
        <dbReference type="Proteomes" id="UP000557307"/>
    </source>
</evidence>
<feature type="chain" id="PRO_5032457159" description="YD repeat-containing protein" evidence="1">
    <location>
        <begin position="22"/>
        <end position="271"/>
    </location>
</feature>